<keyword evidence="2" id="KW-1185">Reference proteome</keyword>
<comment type="caution">
    <text evidence="1">The sequence shown here is derived from an EMBL/GenBank/DDBJ whole genome shotgun (WGS) entry which is preliminary data.</text>
</comment>
<feature type="non-terminal residue" evidence="1">
    <location>
        <position position="156"/>
    </location>
</feature>
<gene>
    <name evidence="1" type="ORF">chiPu_0028961</name>
</gene>
<dbReference type="Proteomes" id="UP000287033">
    <property type="component" value="Unassembled WGS sequence"/>
</dbReference>
<protein>
    <submittedName>
        <fullName evidence="1">Uncharacterized protein</fullName>
    </submittedName>
</protein>
<name>A0A401TR02_CHIPU</name>
<accession>A0A401TR02</accession>
<dbReference type="AlphaFoldDB" id="A0A401TR02"/>
<proteinExistence type="predicted"/>
<evidence type="ECO:0000313" key="2">
    <source>
        <dbReference type="Proteomes" id="UP000287033"/>
    </source>
</evidence>
<reference evidence="1 2" key="1">
    <citation type="journal article" date="2018" name="Nat. Ecol. Evol.">
        <title>Shark genomes provide insights into elasmobranch evolution and the origin of vertebrates.</title>
        <authorList>
            <person name="Hara Y"/>
            <person name="Yamaguchi K"/>
            <person name="Onimaru K"/>
            <person name="Kadota M"/>
            <person name="Koyanagi M"/>
            <person name="Keeley SD"/>
            <person name="Tatsumi K"/>
            <person name="Tanaka K"/>
            <person name="Motone F"/>
            <person name="Kageyama Y"/>
            <person name="Nozu R"/>
            <person name="Adachi N"/>
            <person name="Nishimura O"/>
            <person name="Nakagawa R"/>
            <person name="Tanegashima C"/>
            <person name="Kiyatake I"/>
            <person name="Matsumoto R"/>
            <person name="Murakumo K"/>
            <person name="Nishida K"/>
            <person name="Terakita A"/>
            <person name="Kuratani S"/>
            <person name="Sato K"/>
            <person name="Hyodo S Kuraku.S."/>
        </authorList>
    </citation>
    <scope>NUCLEOTIDE SEQUENCE [LARGE SCALE GENOMIC DNA]</scope>
</reference>
<dbReference type="EMBL" id="BEZZ01144806">
    <property type="protein sequence ID" value="GCC45028.1"/>
    <property type="molecule type" value="Genomic_DNA"/>
</dbReference>
<evidence type="ECO:0000313" key="1">
    <source>
        <dbReference type="EMBL" id="GCC45028.1"/>
    </source>
</evidence>
<sequence>MRSAHSTTPGWRSSRAYRHSVYSARRNATRSQPVSGVLRRWTWGDNVFGTMCAMPEDLASAPAFDAFTLRDLSVCGYYEPTNAAVISLYLCFPPAPTTPPRPRLPRYCRAPLWDRGPQGDWYCGMRERPFMTTSNTKSYLCCSIYRASGYRTIAQH</sequence>
<organism evidence="1 2">
    <name type="scientific">Chiloscyllium punctatum</name>
    <name type="common">Brownbanded bambooshark</name>
    <name type="synonym">Hemiscyllium punctatum</name>
    <dbReference type="NCBI Taxonomy" id="137246"/>
    <lineage>
        <taxon>Eukaryota</taxon>
        <taxon>Metazoa</taxon>
        <taxon>Chordata</taxon>
        <taxon>Craniata</taxon>
        <taxon>Vertebrata</taxon>
        <taxon>Chondrichthyes</taxon>
        <taxon>Elasmobranchii</taxon>
        <taxon>Galeomorphii</taxon>
        <taxon>Galeoidea</taxon>
        <taxon>Orectolobiformes</taxon>
        <taxon>Hemiscylliidae</taxon>
        <taxon>Chiloscyllium</taxon>
    </lineage>
</organism>